<evidence type="ECO:0000259" key="1">
    <source>
        <dbReference type="Pfam" id="PF19974"/>
    </source>
</evidence>
<accession>A0A117N4G0</accession>
<evidence type="ECO:0000313" key="3">
    <source>
        <dbReference type="Proteomes" id="UP000053176"/>
    </source>
</evidence>
<dbReference type="Proteomes" id="UP000053176">
    <property type="component" value="Unassembled WGS sequence"/>
</dbReference>
<dbReference type="AlphaFoldDB" id="A0A117N4G0"/>
<dbReference type="SUPFAM" id="SSF56112">
    <property type="entry name" value="Protein kinase-like (PK-like)"/>
    <property type="match status" value="1"/>
</dbReference>
<dbReference type="Gene3D" id="1.10.510.10">
    <property type="entry name" value="Transferase(Phosphotransferase) domain 1"/>
    <property type="match status" value="1"/>
</dbReference>
<dbReference type="InterPro" id="IPR011009">
    <property type="entry name" value="Kinase-like_dom_sf"/>
</dbReference>
<sequence>MRNRIIWVGDGPTPEIERQLIERWLQLDKRSAETAVEALANARVLVISCASAGDPVLSIAKERLIDQALRHGLMVRVIAPLENLGEVQTAVKTQFFRAEKLDAAEHLREFCESCARFEPGPDFSHLVAIEGAQTLNSEQIILLRRAFFDCTRVHLKRLEGGRSATVFLAHAELADSRAGAYPLPFFAKLDRRTKIERELTNYRECTTLFVPFYARPNIDEARCVLGAEYGLIVGNFVEQSEPLSAVVETGRGHSAINSLFEDALRGWRWQAHHGGYGMMVQRPVSQSMGGALYNKPANGRLFGYAKEAAKIGPVAAPDAIAQMLDTLPATSHMVALSHGDLHGNNVRVRLGGQAILIDFAAVTTAPLVSDPAHLEVSLAFHAVAAEKDWQETMTALYAPDALSSVPAPRTPTSPLSELWDTVRQIRRVGLGDEKTQGEYMNAIAVALLRKASHERDEKEQGSRRPYLVWLANRIANHLKARQPCQGTDRGK</sequence>
<organism evidence="2 3">
    <name type="scientific">Rhizobium loti</name>
    <name type="common">Mesorhizobium loti</name>
    <dbReference type="NCBI Taxonomy" id="381"/>
    <lineage>
        <taxon>Bacteria</taxon>
        <taxon>Pseudomonadati</taxon>
        <taxon>Pseudomonadota</taxon>
        <taxon>Alphaproteobacteria</taxon>
        <taxon>Hyphomicrobiales</taxon>
        <taxon>Phyllobacteriaceae</taxon>
        <taxon>Mesorhizobium</taxon>
    </lineage>
</organism>
<feature type="domain" description="Ternary complex associated" evidence="1">
    <location>
        <begin position="310"/>
        <end position="426"/>
    </location>
</feature>
<protein>
    <recommendedName>
        <fullName evidence="1">Ternary complex associated domain-containing protein</fullName>
    </recommendedName>
</protein>
<dbReference type="OrthoDB" id="8172529at2"/>
<gene>
    <name evidence="2" type="ORF">AU467_16735</name>
</gene>
<dbReference type="InterPro" id="IPR045544">
    <property type="entry name" value="TCAD9"/>
</dbReference>
<dbReference type="EMBL" id="LPWA01000090">
    <property type="protein sequence ID" value="KUM27545.1"/>
    <property type="molecule type" value="Genomic_DNA"/>
</dbReference>
<comment type="caution">
    <text evidence="2">The sequence shown here is derived from an EMBL/GenBank/DDBJ whole genome shotgun (WGS) entry which is preliminary data.</text>
</comment>
<name>A0A117N4G0_RHILI</name>
<dbReference type="Pfam" id="PF19974">
    <property type="entry name" value="TCAD9"/>
    <property type="match status" value="1"/>
</dbReference>
<reference evidence="2 3" key="1">
    <citation type="submission" date="2015-12" db="EMBL/GenBank/DDBJ databases">
        <title>Draft genome sequence of Mesorhizobium sp. UFLA 01-765, a multitolerant efficient symbiont and plant-growth promoting strain isolated from Zn-mining soil using Leucaena leucocephala as a trap plant.</title>
        <authorList>
            <person name="Rangel W.M."/>
            <person name="Thijs S."/>
            <person name="Longatti S.M."/>
            <person name="Moreira F.M."/>
            <person name="Weyens N."/>
            <person name="Vangronsveld J."/>
            <person name="Van Hamme J.D."/>
            <person name="Bottos E.M."/>
            <person name="Rineau F."/>
        </authorList>
    </citation>
    <scope>NUCLEOTIDE SEQUENCE [LARGE SCALE GENOMIC DNA]</scope>
    <source>
        <strain evidence="2 3">UFLA 01-765</strain>
    </source>
</reference>
<evidence type="ECO:0000313" key="2">
    <source>
        <dbReference type="EMBL" id="KUM27545.1"/>
    </source>
</evidence>
<proteinExistence type="predicted"/>